<reference evidence="3 4" key="1">
    <citation type="journal article" date="2018" name="Int. J. Syst. Evol. Microbiol.">
        <title>Adhaeribacter swui sp. nov., isolated from wet mud.</title>
        <authorList>
            <person name="Kim D.U."/>
            <person name="Kim K.W."/>
            <person name="Kang M.S."/>
            <person name="Kim J.Y."/>
            <person name="Jang J.H."/>
            <person name="Kim M.K."/>
        </authorList>
    </citation>
    <scope>NUCLEOTIDE SEQUENCE [LARGE SCALE GENOMIC DNA]</scope>
    <source>
        <strain evidence="3 4">KCTC 52873</strain>
    </source>
</reference>
<evidence type="ECO:0000313" key="3">
    <source>
        <dbReference type="EMBL" id="QNF34569.1"/>
    </source>
</evidence>
<evidence type="ECO:0000259" key="2">
    <source>
        <dbReference type="SMART" id="SM00922"/>
    </source>
</evidence>
<dbReference type="Gene3D" id="3.30.390.10">
    <property type="entry name" value="Enolase-like, N-terminal domain"/>
    <property type="match status" value="1"/>
</dbReference>
<dbReference type="InterPro" id="IPR036849">
    <property type="entry name" value="Enolase-like_C_sf"/>
</dbReference>
<accession>A0A7G7GBN5</accession>
<dbReference type="AlphaFoldDB" id="A0A7G7GBN5"/>
<sequence length="365" mass="41786">MAIQASVQKHLLNFKFDARTSRGAMQQHEVFYLKLQDTRYPEITGIGECAPLPGLSPEHDSTFEHRLNTWVSDFNKETIDNELFEINYLNNKFNLQYWPSLRFALETAWLDWQQQGSKKLFNNSFSRSQTGIPINGLIWMGDQSFMQQQIEKKLKEGFSCLKLKIGGLDFNTELAILKQIREVASPKVLSIRLDANGAFAPERALNQLEQLSQFAIHSIEQPIKPRQHQVMAYLCRHSPIPIALDEELIGVVDKIEQQQMLLNLKPAYIILKPTLLGGFQATREWIALAAAQNISWWITSALESNIGLNAISQFTAEYNLQTEQGLGTGQLYHNNVRSPLTIRSGKLYYEATATWDLQPLWYQKV</sequence>
<name>A0A7G7GBN5_9BACT</name>
<proteinExistence type="predicted"/>
<organism evidence="3 4">
    <name type="scientific">Adhaeribacter swui</name>
    <dbReference type="NCBI Taxonomy" id="2086471"/>
    <lineage>
        <taxon>Bacteria</taxon>
        <taxon>Pseudomonadati</taxon>
        <taxon>Bacteroidota</taxon>
        <taxon>Cytophagia</taxon>
        <taxon>Cytophagales</taxon>
        <taxon>Hymenobacteraceae</taxon>
        <taxon>Adhaeribacter</taxon>
    </lineage>
</organism>
<dbReference type="GO" id="GO:0016854">
    <property type="term" value="F:racemase and epimerase activity"/>
    <property type="evidence" value="ECO:0007669"/>
    <property type="project" value="UniProtKB-ARBA"/>
</dbReference>
<evidence type="ECO:0000256" key="1">
    <source>
        <dbReference type="ARBA" id="ARBA00022723"/>
    </source>
</evidence>
<dbReference type="CDD" id="cd03320">
    <property type="entry name" value="OSBS"/>
    <property type="match status" value="1"/>
</dbReference>
<dbReference type="PROSITE" id="PS00909">
    <property type="entry name" value="MR_MLE_2"/>
    <property type="match status" value="1"/>
</dbReference>
<dbReference type="SFLD" id="SFLDF00009">
    <property type="entry name" value="o-succinylbenzoate_synthase"/>
    <property type="match status" value="1"/>
</dbReference>
<dbReference type="InterPro" id="IPR013342">
    <property type="entry name" value="Mandelate_racemase_C"/>
</dbReference>
<protein>
    <submittedName>
        <fullName evidence="3">O-succinylbenzoate synthase</fullName>
    </submittedName>
</protein>
<feature type="domain" description="Mandelate racemase/muconate lactonizing enzyme C-terminal" evidence="2">
    <location>
        <begin position="143"/>
        <end position="241"/>
    </location>
</feature>
<dbReference type="SUPFAM" id="SSF54826">
    <property type="entry name" value="Enolase N-terminal domain-like"/>
    <property type="match status" value="1"/>
</dbReference>
<dbReference type="KEGG" id="aswu:HUW51_18220"/>
<dbReference type="GO" id="GO:0046872">
    <property type="term" value="F:metal ion binding"/>
    <property type="evidence" value="ECO:0007669"/>
    <property type="project" value="UniProtKB-KW"/>
</dbReference>
<dbReference type="InterPro" id="IPR018110">
    <property type="entry name" value="Mandel_Rmase/mucon_lact_enz_CS"/>
</dbReference>
<dbReference type="PANTHER" id="PTHR48073:SF2">
    <property type="entry name" value="O-SUCCINYLBENZOATE SYNTHASE"/>
    <property type="match status" value="1"/>
</dbReference>
<evidence type="ECO:0000313" key="4">
    <source>
        <dbReference type="Proteomes" id="UP000515237"/>
    </source>
</evidence>
<dbReference type="EMBL" id="CP055156">
    <property type="protein sequence ID" value="QNF34569.1"/>
    <property type="molecule type" value="Genomic_DNA"/>
</dbReference>
<keyword evidence="4" id="KW-1185">Reference proteome</keyword>
<dbReference type="SMART" id="SM00922">
    <property type="entry name" value="MR_MLE"/>
    <property type="match status" value="1"/>
</dbReference>
<dbReference type="SFLD" id="SFLDG00180">
    <property type="entry name" value="muconate_cycloisomerase"/>
    <property type="match status" value="1"/>
</dbReference>
<dbReference type="InterPro" id="IPR029017">
    <property type="entry name" value="Enolase-like_N"/>
</dbReference>
<dbReference type="Proteomes" id="UP000515237">
    <property type="component" value="Chromosome"/>
</dbReference>
<dbReference type="GO" id="GO:0009063">
    <property type="term" value="P:amino acid catabolic process"/>
    <property type="evidence" value="ECO:0007669"/>
    <property type="project" value="InterPro"/>
</dbReference>
<dbReference type="SFLD" id="SFLDS00001">
    <property type="entry name" value="Enolase"/>
    <property type="match status" value="1"/>
</dbReference>
<dbReference type="Gene3D" id="3.20.20.120">
    <property type="entry name" value="Enolase-like C-terminal domain"/>
    <property type="match status" value="1"/>
</dbReference>
<keyword evidence="1" id="KW-0479">Metal-binding</keyword>
<gene>
    <name evidence="3" type="ORF">HUW51_18220</name>
</gene>
<dbReference type="InterPro" id="IPR029065">
    <property type="entry name" value="Enolase_C-like"/>
</dbReference>
<dbReference type="PANTHER" id="PTHR48073">
    <property type="entry name" value="O-SUCCINYLBENZOATE SYNTHASE-RELATED"/>
    <property type="match status" value="1"/>
</dbReference>
<dbReference type="Pfam" id="PF13378">
    <property type="entry name" value="MR_MLE_C"/>
    <property type="match status" value="1"/>
</dbReference>
<dbReference type="RefSeq" id="WP_185271050.1">
    <property type="nucleotide sequence ID" value="NZ_CP055156.1"/>
</dbReference>
<dbReference type="SUPFAM" id="SSF51604">
    <property type="entry name" value="Enolase C-terminal domain-like"/>
    <property type="match status" value="1"/>
</dbReference>